<evidence type="ECO:0000313" key="2">
    <source>
        <dbReference type="EMBL" id="CAG8675209.1"/>
    </source>
</evidence>
<keyword evidence="3" id="KW-1185">Reference proteome</keyword>
<sequence length="522" mass="58738">MKTQHFVPSQPISSQPSQSYYRPQPPGTSQIIQDTNMSRFIQWLTGEIPEFVPVPKPDLPPKPVIKKVLQSNNPQGLEVTDNDPVEDMRKQLKNLQINLTKINKAMKKNSSKPKSSCRKTKTKSRTQKKKSSRSKYVNAHIISDESSSNSSDSENSTISSKNELETNTLAHSCNESESDSLGPRSKKHKSVRPEPERSLRSNKTSSKKSSNVSDKKGSKNRPKGSLLRNTRSLKIPTDNISLNAFFAILRSMVDSFTRTQPKEVSINSHNMINTEFIALKDPVLNHFTSNFSDKEREKFWHEITMIFSHILQPISDLIRIASQQTAPEEMQPEAEISWPNPIEINFICKIIPNDVATITCQITSPSGKNIQVPGALIDSEANCSLKSKGLAKLLGMNIDKNKKPSVKWRNNSLESIGTCYNVLITFGYGDNSYTITEDFPVMDDDKPWILLGTPLLDRAGWEPIVKREFKLIHKGKVITIPLSVHKSQREIFKPEINLTFHKHDSVQVSTDGTKCRISDSSS</sequence>
<evidence type="ECO:0000313" key="3">
    <source>
        <dbReference type="Proteomes" id="UP000789508"/>
    </source>
</evidence>
<feature type="compositionally biased region" description="Basic residues" evidence="1">
    <location>
        <begin position="105"/>
        <end position="133"/>
    </location>
</feature>
<gene>
    <name evidence="2" type="ORF">ALEPTO_LOCUS10711</name>
</gene>
<dbReference type="InterPro" id="IPR021109">
    <property type="entry name" value="Peptidase_aspartic_dom_sf"/>
</dbReference>
<proteinExistence type="predicted"/>
<feature type="compositionally biased region" description="Low complexity" evidence="1">
    <location>
        <begin position="201"/>
        <end position="212"/>
    </location>
</feature>
<dbReference type="Gene3D" id="2.40.70.10">
    <property type="entry name" value="Acid Proteases"/>
    <property type="match status" value="1"/>
</dbReference>
<feature type="compositionally biased region" description="Polar residues" evidence="1">
    <location>
        <begin position="165"/>
        <end position="175"/>
    </location>
</feature>
<dbReference type="EMBL" id="CAJVPS010013121">
    <property type="protein sequence ID" value="CAG8675209.1"/>
    <property type="molecule type" value="Genomic_DNA"/>
</dbReference>
<feature type="region of interest" description="Disordered" evidence="1">
    <location>
        <begin position="105"/>
        <end position="230"/>
    </location>
</feature>
<feature type="compositionally biased region" description="Low complexity" evidence="1">
    <location>
        <begin position="8"/>
        <end position="22"/>
    </location>
</feature>
<feature type="region of interest" description="Disordered" evidence="1">
    <location>
        <begin position="1"/>
        <end position="31"/>
    </location>
</feature>
<organism evidence="2 3">
    <name type="scientific">Ambispora leptoticha</name>
    <dbReference type="NCBI Taxonomy" id="144679"/>
    <lineage>
        <taxon>Eukaryota</taxon>
        <taxon>Fungi</taxon>
        <taxon>Fungi incertae sedis</taxon>
        <taxon>Mucoromycota</taxon>
        <taxon>Glomeromycotina</taxon>
        <taxon>Glomeromycetes</taxon>
        <taxon>Archaeosporales</taxon>
        <taxon>Ambisporaceae</taxon>
        <taxon>Ambispora</taxon>
    </lineage>
</organism>
<protein>
    <submittedName>
        <fullName evidence="2">11931_t:CDS:1</fullName>
    </submittedName>
</protein>
<reference evidence="2" key="1">
    <citation type="submission" date="2021-06" db="EMBL/GenBank/DDBJ databases">
        <authorList>
            <person name="Kallberg Y."/>
            <person name="Tangrot J."/>
            <person name="Rosling A."/>
        </authorList>
    </citation>
    <scope>NUCLEOTIDE SEQUENCE</scope>
    <source>
        <strain evidence="2">FL130A</strain>
    </source>
</reference>
<comment type="caution">
    <text evidence="2">The sequence shown here is derived from an EMBL/GenBank/DDBJ whole genome shotgun (WGS) entry which is preliminary data.</text>
</comment>
<dbReference type="Proteomes" id="UP000789508">
    <property type="component" value="Unassembled WGS sequence"/>
</dbReference>
<dbReference type="OrthoDB" id="2417523at2759"/>
<accession>A0A9N9EIE0</accession>
<feature type="non-terminal residue" evidence="2">
    <location>
        <position position="1"/>
    </location>
</feature>
<feature type="compositionally biased region" description="Low complexity" evidence="1">
    <location>
        <begin position="144"/>
        <end position="160"/>
    </location>
</feature>
<name>A0A9N9EIE0_9GLOM</name>
<dbReference type="AlphaFoldDB" id="A0A9N9EIE0"/>
<evidence type="ECO:0000256" key="1">
    <source>
        <dbReference type="SAM" id="MobiDB-lite"/>
    </source>
</evidence>
<feature type="non-terminal residue" evidence="2">
    <location>
        <position position="522"/>
    </location>
</feature>